<dbReference type="Pfam" id="PF05711">
    <property type="entry name" value="TylF"/>
    <property type="match status" value="1"/>
</dbReference>
<dbReference type="PANTHER" id="PTHR40036">
    <property type="entry name" value="MACROCIN O-METHYLTRANSFERASE"/>
    <property type="match status" value="1"/>
</dbReference>
<dbReference type="RefSeq" id="WP_321536863.1">
    <property type="nucleotide sequence ID" value="NZ_JARGDL010000026.1"/>
</dbReference>
<evidence type="ECO:0000313" key="1">
    <source>
        <dbReference type="EMBL" id="MDF1613092.1"/>
    </source>
</evidence>
<comment type="caution">
    <text evidence="1">The sequence shown here is derived from an EMBL/GenBank/DDBJ whole genome shotgun (WGS) entry which is preliminary data.</text>
</comment>
<dbReference type="Proteomes" id="UP001221302">
    <property type="component" value="Unassembled WGS sequence"/>
</dbReference>
<dbReference type="EMBL" id="JARGDL010000026">
    <property type="protein sequence ID" value="MDF1613092.1"/>
    <property type="molecule type" value="Genomic_DNA"/>
</dbReference>
<dbReference type="PANTHER" id="PTHR40036:SF1">
    <property type="entry name" value="MACROCIN O-METHYLTRANSFERASE"/>
    <property type="match status" value="1"/>
</dbReference>
<name>A0AAE3P295_9BACT</name>
<keyword evidence="2" id="KW-1185">Reference proteome</keyword>
<evidence type="ECO:0000313" key="2">
    <source>
        <dbReference type="Proteomes" id="UP001221302"/>
    </source>
</evidence>
<reference evidence="1" key="1">
    <citation type="submission" date="2023-03" db="EMBL/GenBank/DDBJ databases">
        <title>Stygiobacter electus gen. nov., sp. nov., facultatively anaerobic thermotolerant bacterium of the class Ignavibacteria from a well of Yessentuki mineral water deposit.</title>
        <authorList>
            <person name="Podosokorskaya O.A."/>
            <person name="Elcheninov A.G."/>
            <person name="Petrova N.F."/>
            <person name="Zavarzina D.G."/>
            <person name="Kublanov I.V."/>
            <person name="Merkel A.Y."/>
        </authorList>
    </citation>
    <scope>NUCLEOTIDE SEQUENCE</scope>
    <source>
        <strain evidence="1">09-Me</strain>
    </source>
</reference>
<dbReference type="AlphaFoldDB" id="A0AAE3P295"/>
<organism evidence="1 2">
    <name type="scientific">Stygiobacter electus</name>
    <dbReference type="NCBI Taxonomy" id="3032292"/>
    <lineage>
        <taxon>Bacteria</taxon>
        <taxon>Pseudomonadati</taxon>
        <taxon>Ignavibacteriota</taxon>
        <taxon>Ignavibacteria</taxon>
        <taxon>Ignavibacteriales</taxon>
        <taxon>Melioribacteraceae</taxon>
        <taxon>Stygiobacter</taxon>
    </lineage>
</organism>
<dbReference type="InterPro" id="IPR029063">
    <property type="entry name" value="SAM-dependent_MTases_sf"/>
</dbReference>
<protein>
    <submittedName>
        <fullName evidence="1">Macrocin O-methyltransferase</fullName>
    </submittedName>
</protein>
<proteinExistence type="predicted"/>
<gene>
    <name evidence="1" type="ORF">P0M35_13080</name>
</gene>
<sequence length="134" mass="15621">MFTWAQLSNIFEPTNYNRKIIGFDTFDGFPSTHKKDKNKDLDAQIGDLKGCEIDEFKLSLEKYNNERHLSHIKNIELVKGDFNLTGEDFLKDNPHLLISLLYLDFDIYEPTKKALEIFLPRMCKGAVICFDQLN</sequence>
<dbReference type="InterPro" id="IPR008884">
    <property type="entry name" value="TylF_MeTrfase"/>
</dbReference>
<accession>A0AAE3P295</accession>
<dbReference type="Gene3D" id="3.40.50.150">
    <property type="entry name" value="Vaccinia Virus protein VP39"/>
    <property type="match status" value="1"/>
</dbReference>